<accession>A0A8J2KBP8</accession>
<dbReference type="InterPro" id="IPR014775">
    <property type="entry name" value="L27_C"/>
</dbReference>
<proteinExistence type="predicted"/>
<comment type="caution">
    <text evidence="2">The sequence shown here is derived from an EMBL/GenBank/DDBJ whole genome shotgun (WGS) entry which is preliminary data.</text>
</comment>
<feature type="non-terminal residue" evidence="2">
    <location>
        <position position="1"/>
    </location>
</feature>
<sequence length="162" mass="18019">LAKLLVTLEESRSNVPAGSDEEISFLSDLLQSRELHALVKVHNSIVEKDERFHPILSNSVEVTEDVMELLSSVASEDNPECLDLFELLQSPHLQGLLYSHDIIAQKDYLPKLPEVPPAEEYDVDEAEETIKIVQLVKSNEPLDGARTAEPIVVRSLENPGVV</sequence>
<evidence type="ECO:0000313" key="2">
    <source>
        <dbReference type="EMBL" id="CAG7734697.1"/>
    </source>
</evidence>
<dbReference type="AlphaFoldDB" id="A0A8J2KBP8"/>
<evidence type="ECO:0000313" key="3">
    <source>
        <dbReference type="Proteomes" id="UP000708208"/>
    </source>
</evidence>
<dbReference type="EMBL" id="CAJVCH010274721">
    <property type="protein sequence ID" value="CAG7734697.1"/>
    <property type="molecule type" value="Genomic_DNA"/>
</dbReference>
<feature type="domain" description="L27" evidence="1">
    <location>
        <begin position="1"/>
        <end position="53"/>
    </location>
</feature>
<protein>
    <recommendedName>
        <fullName evidence="1">L27 domain-containing protein</fullName>
    </recommendedName>
</protein>
<dbReference type="InterPro" id="IPR050716">
    <property type="entry name" value="MAGUK"/>
</dbReference>
<feature type="domain" description="L27" evidence="1">
    <location>
        <begin position="59"/>
        <end position="111"/>
    </location>
</feature>
<dbReference type="Pfam" id="PF02828">
    <property type="entry name" value="L27"/>
    <property type="match status" value="2"/>
</dbReference>
<dbReference type="PANTHER" id="PTHR23122">
    <property type="entry name" value="MEMBRANE-ASSOCIATED GUANYLATE KINASE MAGUK"/>
    <property type="match status" value="1"/>
</dbReference>
<name>A0A8J2KBP8_9HEXA</name>
<dbReference type="InterPro" id="IPR004172">
    <property type="entry name" value="L27_dom"/>
</dbReference>
<reference evidence="2" key="1">
    <citation type="submission" date="2021-06" db="EMBL/GenBank/DDBJ databases">
        <authorList>
            <person name="Hodson N. C."/>
            <person name="Mongue J. A."/>
            <person name="Jaron S. K."/>
        </authorList>
    </citation>
    <scope>NUCLEOTIDE SEQUENCE</scope>
</reference>
<dbReference type="SMART" id="SM00569">
    <property type="entry name" value="L27"/>
    <property type="match status" value="2"/>
</dbReference>
<organism evidence="2 3">
    <name type="scientific">Allacma fusca</name>
    <dbReference type="NCBI Taxonomy" id="39272"/>
    <lineage>
        <taxon>Eukaryota</taxon>
        <taxon>Metazoa</taxon>
        <taxon>Ecdysozoa</taxon>
        <taxon>Arthropoda</taxon>
        <taxon>Hexapoda</taxon>
        <taxon>Collembola</taxon>
        <taxon>Symphypleona</taxon>
        <taxon>Sminthuridae</taxon>
        <taxon>Allacma</taxon>
    </lineage>
</organism>
<dbReference type="PROSITE" id="PS51022">
    <property type="entry name" value="L27"/>
    <property type="match status" value="2"/>
</dbReference>
<evidence type="ECO:0000259" key="1">
    <source>
        <dbReference type="PROSITE" id="PS51022"/>
    </source>
</evidence>
<dbReference type="GO" id="GO:0030054">
    <property type="term" value="C:cell junction"/>
    <property type="evidence" value="ECO:0007669"/>
    <property type="project" value="UniProtKB-ARBA"/>
</dbReference>
<dbReference type="Proteomes" id="UP000708208">
    <property type="component" value="Unassembled WGS sequence"/>
</dbReference>
<dbReference type="OrthoDB" id="439127at2759"/>
<keyword evidence="3" id="KW-1185">Reference proteome</keyword>
<gene>
    <name evidence="2" type="ORF">AFUS01_LOCUS23073</name>
</gene>